<dbReference type="OrthoDB" id="498286at2759"/>
<dbReference type="GeneID" id="35604876"/>
<sequence length="221" mass="25944">MPDMLVAMDEDSYPAIDLDNPIIPLTAVDRELLSMKDEDYHRHTWEDLKEIIANNSLETLKRLPSDLRRYFRWSASIKQQYGGIVPFVIQERLHWTPIFPEGPPQFDHISDIPFANPRDFAVLRNDWPYGFEAGITHLVVWTKTPIETDSDRGDVTAASRQVVEDFVRRYFVADLERGEERVQWFKNWVSLQSVRGLDHIHVLVKDVPEQLIEKWCSRKDL</sequence>
<evidence type="ECO:0000313" key="2">
    <source>
        <dbReference type="Proteomes" id="UP000225277"/>
    </source>
</evidence>
<name>A0A2D3VKT6_9PEZI</name>
<dbReference type="RefSeq" id="XP_023630823.1">
    <property type="nucleotide sequence ID" value="XM_023775055.1"/>
</dbReference>
<evidence type="ECO:0008006" key="3">
    <source>
        <dbReference type="Google" id="ProtNLM"/>
    </source>
</evidence>
<dbReference type="Pfam" id="PF12239">
    <property type="entry name" value="DUF3605"/>
    <property type="match status" value="1"/>
</dbReference>
<dbReference type="PANTHER" id="PTHR35020">
    <property type="entry name" value="N-ACETYLGLUCOSAMINE-INDUCED PROTEIN 1"/>
    <property type="match status" value="1"/>
</dbReference>
<organism evidence="1 2">
    <name type="scientific">Ramularia collo-cygni</name>
    <dbReference type="NCBI Taxonomy" id="112498"/>
    <lineage>
        <taxon>Eukaryota</taxon>
        <taxon>Fungi</taxon>
        <taxon>Dikarya</taxon>
        <taxon>Ascomycota</taxon>
        <taxon>Pezizomycotina</taxon>
        <taxon>Dothideomycetes</taxon>
        <taxon>Dothideomycetidae</taxon>
        <taxon>Mycosphaerellales</taxon>
        <taxon>Mycosphaerellaceae</taxon>
        <taxon>Ramularia</taxon>
    </lineage>
</organism>
<proteinExistence type="predicted"/>
<keyword evidence="2" id="KW-1185">Reference proteome</keyword>
<accession>A0A2D3VKT6</accession>
<gene>
    <name evidence="1" type="ORF">RCC_09816</name>
</gene>
<dbReference type="Proteomes" id="UP000225277">
    <property type="component" value="Unassembled WGS sequence"/>
</dbReference>
<dbReference type="AlphaFoldDB" id="A0A2D3VKT6"/>
<dbReference type="EMBL" id="FJUY01000019">
    <property type="protein sequence ID" value="CZT24099.1"/>
    <property type="molecule type" value="Genomic_DNA"/>
</dbReference>
<dbReference type="GO" id="GO:0005737">
    <property type="term" value="C:cytoplasm"/>
    <property type="evidence" value="ECO:0007669"/>
    <property type="project" value="TreeGrafter"/>
</dbReference>
<dbReference type="PANTHER" id="PTHR35020:SF2">
    <property type="entry name" value="N-ACETYLGLUCOSAMINE-INDUCED PROTEIN 1"/>
    <property type="match status" value="1"/>
</dbReference>
<evidence type="ECO:0000313" key="1">
    <source>
        <dbReference type="EMBL" id="CZT24099.1"/>
    </source>
</evidence>
<dbReference type="InterPro" id="IPR022036">
    <property type="entry name" value="DUF3605"/>
</dbReference>
<dbReference type="GO" id="GO:0006044">
    <property type="term" value="P:N-acetylglucosamine metabolic process"/>
    <property type="evidence" value="ECO:0007669"/>
    <property type="project" value="TreeGrafter"/>
</dbReference>
<reference evidence="1 2" key="1">
    <citation type="submission" date="2016-03" db="EMBL/GenBank/DDBJ databases">
        <authorList>
            <person name="Ploux O."/>
        </authorList>
    </citation>
    <scope>NUCLEOTIDE SEQUENCE [LARGE SCALE GENOMIC DNA]</scope>
    <source>
        <strain evidence="1 2">URUG2</strain>
    </source>
</reference>
<protein>
    <recommendedName>
        <fullName evidence="3">N-acetylglucosamine-induced protein 1</fullName>
    </recommendedName>
</protein>
<dbReference type="STRING" id="112498.A0A2D3VKT6"/>